<evidence type="ECO:0000256" key="1">
    <source>
        <dbReference type="ARBA" id="ARBA00006478"/>
    </source>
</evidence>
<evidence type="ECO:0000256" key="3">
    <source>
        <dbReference type="RuleBase" id="RU004324"/>
    </source>
</evidence>
<dbReference type="NCBIfam" id="TIGR01251">
    <property type="entry name" value="ribP_PPkin"/>
    <property type="match status" value="1"/>
</dbReference>
<keyword evidence="4" id="KW-0732">Signal</keyword>
<feature type="domain" description="Ribose-phosphate pyrophosphokinase N-terminal" evidence="6">
    <location>
        <begin position="53"/>
        <end position="170"/>
    </location>
</feature>
<name>A0A7S1PBN9_9ALVE</name>
<organism evidence="7">
    <name type="scientific">Vitrella brassicaformis</name>
    <dbReference type="NCBI Taxonomy" id="1169539"/>
    <lineage>
        <taxon>Eukaryota</taxon>
        <taxon>Sar</taxon>
        <taxon>Alveolata</taxon>
        <taxon>Colpodellida</taxon>
        <taxon>Vitrellaceae</taxon>
        <taxon>Vitrella</taxon>
    </lineage>
</organism>
<evidence type="ECO:0000313" key="7">
    <source>
        <dbReference type="EMBL" id="CAD9070752.1"/>
    </source>
</evidence>
<sequence>MRFLGEPHITSLTSLTLLIIIATMDSTHESPAASPSSGSLRRPSHSHRGDKVIFCCPEFDELARELCAMDKQFLQGKITWGSFEDGFPNINIHDWANHLRGKHVVFLASFMLEHSETAIFDQLSVMYSIPKYLTKSLTILLPYFPTGTMERIEQEGQIATAKTLAQILSATPECHGTGPAQIVMFDIHALQERFYFSDNIIPVLLTAIPLFLDAIRHEKDVAIAFPDEGARKRFGRMFDGKYPLIVCSKVRQGDKGRVVRIAEGEARGMKVFIVDDLVKTGGTLLQCKKALLEAGAASVSAFVTHGVFPQESWKRFVPSSEGGDEGEGHADQGFKVFYVTNSCPQMARILSSKRPFRVLSLAPALYDFLRSEESTKHFGG</sequence>
<dbReference type="EMBL" id="HBGB01043913">
    <property type="protein sequence ID" value="CAD9070752.1"/>
    <property type="molecule type" value="Transcribed_RNA"/>
</dbReference>
<evidence type="ECO:0000256" key="4">
    <source>
        <dbReference type="SAM" id="SignalP"/>
    </source>
</evidence>
<dbReference type="GO" id="GO:0006015">
    <property type="term" value="P:5-phosphoribose 1-diphosphate biosynthetic process"/>
    <property type="evidence" value="ECO:0007669"/>
    <property type="project" value="TreeGrafter"/>
</dbReference>
<evidence type="ECO:0000259" key="6">
    <source>
        <dbReference type="Pfam" id="PF13793"/>
    </source>
</evidence>
<evidence type="ECO:0000256" key="2">
    <source>
        <dbReference type="ARBA" id="ARBA00022727"/>
    </source>
</evidence>
<dbReference type="SUPFAM" id="SSF53271">
    <property type="entry name" value="PRTase-like"/>
    <property type="match status" value="2"/>
</dbReference>
<proteinExistence type="inferred from homology"/>
<dbReference type="Pfam" id="PF13793">
    <property type="entry name" value="Pribosyltran_N"/>
    <property type="match status" value="1"/>
</dbReference>
<dbReference type="Gene3D" id="3.40.50.2020">
    <property type="match status" value="2"/>
</dbReference>
<dbReference type="InterPro" id="IPR029099">
    <property type="entry name" value="Pribosyltran_N"/>
</dbReference>
<accession>A0A7S1PBN9</accession>
<feature type="chain" id="PRO_5030709290" description="Phosphoribosyltransferase domain-containing protein" evidence="4">
    <location>
        <begin position="27"/>
        <end position="380"/>
    </location>
</feature>
<dbReference type="InterPro" id="IPR000836">
    <property type="entry name" value="PRTase_dom"/>
</dbReference>
<dbReference type="SMART" id="SM01400">
    <property type="entry name" value="Pribosyltran_N"/>
    <property type="match status" value="1"/>
</dbReference>
<dbReference type="CDD" id="cd06223">
    <property type="entry name" value="PRTases_typeI"/>
    <property type="match status" value="1"/>
</dbReference>
<comment type="similarity">
    <text evidence="1 3">Belongs to the ribose-phosphate pyrophosphokinase family.</text>
</comment>
<dbReference type="GO" id="GO:0006164">
    <property type="term" value="P:purine nucleotide biosynthetic process"/>
    <property type="evidence" value="ECO:0007669"/>
    <property type="project" value="TreeGrafter"/>
</dbReference>
<feature type="domain" description="Phosphoribosyltransferase" evidence="5">
    <location>
        <begin position="239"/>
        <end position="305"/>
    </location>
</feature>
<protein>
    <recommendedName>
        <fullName evidence="8">Phosphoribosyltransferase domain-containing protein</fullName>
    </recommendedName>
</protein>
<dbReference type="PANTHER" id="PTHR10210:SF45">
    <property type="entry name" value="RIBOSE-PHOSPHATE PYROPHOSPHOKINASE 3, CHLOROPLASTIC"/>
    <property type="match status" value="1"/>
</dbReference>
<dbReference type="InterPro" id="IPR029057">
    <property type="entry name" value="PRTase-like"/>
</dbReference>
<reference evidence="7" key="1">
    <citation type="submission" date="2021-01" db="EMBL/GenBank/DDBJ databases">
        <authorList>
            <person name="Corre E."/>
            <person name="Pelletier E."/>
            <person name="Niang G."/>
            <person name="Scheremetjew M."/>
            <person name="Finn R."/>
            <person name="Kale V."/>
            <person name="Holt S."/>
            <person name="Cochrane G."/>
            <person name="Meng A."/>
            <person name="Brown T."/>
            <person name="Cohen L."/>
        </authorList>
    </citation>
    <scope>NUCLEOTIDE SEQUENCE</scope>
    <source>
        <strain evidence="7">CCMP3346</strain>
    </source>
</reference>
<dbReference type="AlphaFoldDB" id="A0A7S1PBN9"/>
<gene>
    <name evidence="7" type="ORF">VBRA1451_LOCUS25834</name>
</gene>
<dbReference type="GO" id="GO:0005737">
    <property type="term" value="C:cytoplasm"/>
    <property type="evidence" value="ECO:0007669"/>
    <property type="project" value="TreeGrafter"/>
</dbReference>
<keyword evidence="2 3" id="KW-0545">Nucleotide biosynthesis</keyword>
<evidence type="ECO:0000259" key="5">
    <source>
        <dbReference type="Pfam" id="PF00156"/>
    </source>
</evidence>
<dbReference type="GO" id="GO:0000287">
    <property type="term" value="F:magnesium ion binding"/>
    <property type="evidence" value="ECO:0007669"/>
    <property type="project" value="InterPro"/>
</dbReference>
<dbReference type="InterPro" id="IPR005946">
    <property type="entry name" value="Rib-P_diPkinase"/>
</dbReference>
<feature type="signal peptide" evidence="4">
    <location>
        <begin position="1"/>
        <end position="26"/>
    </location>
</feature>
<dbReference type="PANTHER" id="PTHR10210">
    <property type="entry name" value="RIBOSE-PHOSPHATE DIPHOSPHOKINASE FAMILY MEMBER"/>
    <property type="match status" value="1"/>
</dbReference>
<evidence type="ECO:0008006" key="8">
    <source>
        <dbReference type="Google" id="ProtNLM"/>
    </source>
</evidence>
<dbReference type="Pfam" id="PF00156">
    <property type="entry name" value="Pribosyltran"/>
    <property type="match status" value="1"/>
</dbReference>
<dbReference type="GO" id="GO:0002189">
    <property type="term" value="C:ribose phosphate diphosphokinase complex"/>
    <property type="evidence" value="ECO:0007669"/>
    <property type="project" value="TreeGrafter"/>
</dbReference>